<sequence length="1125" mass="127999">MSKGSLNSELSSLSECKGKYRGVLSKKNTPKHLNYIKHIVLKGISSQMASASDRVNAGIPVVTDSSSALIAVGTSRGYILIFDSQQVLKWSLGGTNFGSEYGSVSALAFNLSSTRIIAGFAKGHLLEFDLLTGRQLRDLNETHPLGYAITHLFYTDDPTVAVFADSGGSVYEISMKKTFGLREEKCAPWLHLDSSIIQKTVSLKSPLLLLLLYPKLSSCLFVQKLRVLFNHPLHVVDPVLAFGRESTVLFFQMSENLSGKIIFIPLSKIELDYVLMSMGWLNSRCLGILDASETFHLYDDSRMEVVFFKGLATGGNVSAALALAGERAVYGSCHFIQNQVLLLGRKGFHTLIIRNWKERIDHLIKSNHYIEAFELGQSFYEDHGKALIEYVIHFEKTKRFQALEASITHLEITSMDIHQVINSSWKYKLYDALLYVYNNGMLDFVTPFEELMVELMTSMKANEKDLPPHSVELGNKILVYVSCCLAGRAYPYGDIEESSVSEVKYRVYSILTALHTKSAPNEESFYPYLRTLLQFDTQGLLNVVAIAFEEKEFQGEMGSCQKQRLIDILLKIMVKDDSKYSPSQIGNLFVFLARQIAKDPKGLDVSRDLLDRVLEVLTQKPSDDKYLSYAKEERQQALFEMIRLGNSWVTYFDKDKLVRRCEQAGFYRILEAIYQEDKEIDKILECYLFDEVRKRQVFSFIEKKTFTIGSEEEKKLLREKMFIEFTSLIKIDPKKAVASIYSSYKSEDLFASLEEPELKYQFLKYLIEDCDSVDISFELYQSYAELMFLLFPSFLPSYLKSSKTQNYDARKMSKMCKEYNKSHEEVNWSLIESEVYLLCILDESMEGFEVLRGSFDKVVTQTIENLSSSEEVSLGLSLISDHCQSTFPRLHEEERESIWASFLETLMAPQRNSNDSEVQNIFKPLDPLYAEASLLEIKDFLFEMLSMYHYEETLLVSTKSLVRGDLHSCLGELMTLSNRGLRVNSEKCSLCSVYLGRSMPELSIAFHCYHGYHLNCLVKSGCFNNKANLYQCYICLKSSGVNYSSATKRVSVQIADSEGDSKSISLVTEAADSNQTVNEVTNRRVTNALNYLNSFKPPDAIHNVTIFDEESYHLRTSPGSYIPFD</sequence>
<comment type="similarity">
    <text evidence="1">Belongs to the VPS8 family.</text>
</comment>
<gene>
    <name evidence="3" type="ORF">LSAA_5004</name>
</gene>
<dbReference type="GO" id="GO:0034058">
    <property type="term" value="P:endosomal vesicle fusion"/>
    <property type="evidence" value="ECO:0007669"/>
    <property type="project" value="TreeGrafter"/>
</dbReference>
<dbReference type="PANTHER" id="PTHR12616">
    <property type="entry name" value="VACUOLAR PROTEIN SORTING VPS41"/>
    <property type="match status" value="1"/>
</dbReference>
<proteinExistence type="inferred from homology"/>
<evidence type="ECO:0000313" key="4">
    <source>
        <dbReference type="Proteomes" id="UP000675881"/>
    </source>
</evidence>
<accession>A0A7R8CRJ9</accession>
<dbReference type="InterPro" id="IPR036322">
    <property type="entry name" value="WD40_repeat_dom_sf"/>
</dbReference>
<dbReference type="InterPro" id="IPR015943">
    <property type="entry name" value="WD40/YVTN_repeat-like_dom_sf"/>
</dbReference>
<dbReference type="AlphaFoldDB" id="A0A7R8CRJ9"/>
<feature type="domain" description="Vacuolar protein sorting-associated protein 8 central" evidence="2">
    <location>
        <begin position="390"/>
        <end position="548"/>
    </location>
</feature>
<dbReference type="GO" id="GO:0006623">
    <property type="term" value="P:protein targeting to vacuole"/>
    <property type="evidence" value="ECO:0007669"/>
    <property type="project" value="InterPro"/>
</dbReference>
<dbReference type="Pfam" id="PF23410">
    <property type="entry name" value="Beta-prop_VPS8"/>
    <property type="match status" value="2"/>
</dbReference>
<dbReference type="PANTHER" id="PTHR12616:SF8">
    <property type="entry name" value="VACUOLAR PROTEIN SORTING-ASSOCIATED PROTEIN 8 HOMOLOG"/>
    <property type="match status" value="1"/>
</dbReference>
<evidence type="ECO:0000256" key="1">
    <source>
        <dbReference type="ARBA" id="ARBA00009422"/>
    </source>
</evidence>
<dbReference type="Gene3D" id="2.130.10.10">
    <property type="entry name" value="YVTN repeat-like/Quinoprotein amine dehydrogenase"/>
    <property type="match status" value="1"/>
</dbReference>
<dbReference type="GO" id="GO:0005770">
    <property type="term" value="C:late endosome"/>
    <property type="evidence" value="ECO:0007669"/>
    <property type="project" value="TreeGrafter"/>
</dbReference>
<dbReference type="OrthoDB" id="289913at2759"/>
<evidence type="ECO:0000259" key="2">
    <source>
        <dbReference type="Pfam" id="PF12816"/>
    </source>
</evidence>
<name>A0A7R8CRJ9_LEPSM</name>
<protein>
    <submittedName>
        <fullName evidence="3">VPS8</fullName>
    </submittedName>
</protein>
<dbReference type="InterPro" id="IPR045111">
    <property type="entry name" value="Vps41/Vps8"/>
</dbReference>
<organism evidence="3 4">
    <name type="scientific">Lepeophtheirus salmonis</name>
    <name type="common">Salmon louse</name>
    <name type="synonym">Caligus salmonis</name>
    <dbReference type="NCBI Taxonomy" id="72036"/>
    <lineage>
        <taxon>Eukaryota</taxon>
        <taxon>Metazoa</taxon>
        <taxon>Ecdysozoa</taxon>
        <taxon>Arthropoda</taxon>
        <taxon>Crustacea</taxon>
        <taxon>Multicrustacea</taxon>
        <taxon>Hexanauplia</taxon>
        <taxon>Copepoda</taxon>
        <taxon>Siphonostomatoida</taxon>
        <taxon>Caligidae</taxon>
        <taxon>Lepeophtheirus</taxon>
    </lineage>
</organism>
<evidence type="ECO:0000313" key="3">
    <source>
        <dbReference type="EMBL" id="CAF2855166.1"/>
    </source>
</evidence>
<reference evidence="3" key="1">
    <citation type="submission" date="2021-02" db="EMBL/GenBank/DDBJ databases">
        <authorList>
            <person name="Bekaert M."/>
        </authorList>
    </citation>
    <scope>NUCLEOTIDE SEQUENCE</scope>
    <source>
        <strain evidence="3">IoA-00</strain>
    </source>
</reference>
<dbReference type="InterPro" id="IPR025941">
    <property type="entry name" value="Vps8_central_dom"/>
</dbReference>
<dbReference type="Proteomes" id="UP000675881">
    <property type="component" value="Chromosome 14"/>
</dbReference>
<dbReference type="SUPFAM" id="SSF50978">
    <property type="entry name" value="WD40 repeat-like"/>
    <property type="match status" value="1"/>
</dbReference>
<dbReference type="Pfam" id="PF12816">
    <property type="entry name" value="TPR_Vps8"/>
    <property type="match status" value="1"/>
</dbReference>
<dbReference type="GO" id="GO:0030897">
    <property type="term" value="C:HOPS complex"/>
    <property type="evidence" value="ECO:0007669"/>
    <property type="project" value="TreeGrafter"/>
</dbReference>
<dbReference type="EMBL" id="HG994593">
    <property type="protein sequence ID" value="CAF2855166.1"/>
    <property type="molecule type" value="Genomic_DNA"/>
</dbReference>
<keyword evidence="4" id="KW-1185">Reference proteome</keyword>